<sequence length="235" mass="26895">MSSSSPESAASAQASAPTASPPSSLSFDPREFEMVDVQPSEVEFLQTLKEKRTAENKGDQLIVTYKVRVREKDCVLKVFKGNESFHQYWAEYQAYLMLDSNGFCKRGDAYGSFTTMRNPPSAILIEFIPNAARIELKNFSQPNIDKLCQILREFHDIGLLHGDPYPRNMMVVQGPPDRVFWLDFDSSQIVDREKLDDRTEHFFAEEAEMMDFFAKGLAKDAENGKLEEVWACYYE</sequence>
<gene>
    <name evidence="1" type="ORF">NQ176_g4159</name>
</gene>
<organism evidence="1 2">
    <name type="scientific">Zarea fungicola</name>
    <dbReference type="NCBI Taxonomy" id="93591"/>
    <lineage>
        <taxon>Eukaryota</taxon>
        <taxon>Fungi</taxon>
        <taxon>Dikarya</taxon>
        <taxon>Ascomycota</taxon>
        <taxon>Pezizomycotina</taxon>
        <taxon>Sordariomycetes</taxon>
        <taxon>Hypocreomycetidae</taxon>
        <taxon>Hypocreales</taxon>
        <taxon>Cordycipitaceae</taxon>
        <taxon>Zarea</taxon>
    </lineage>
</organism>
<dbReference type="EMBL" id="JANJQO010000435">
    <property type="protein sequence ID" value="KAJ2977821.1"/>
    <property type="molecule type" value="Genomic_DNA"/>
</dbReference>
<dbReference type="Proteomes" id="UP001143910">
    <property type="component" value="Unassembled WGS sequence"/>
</dbReference>
<protein>
    <submittedName>
        <fullName evidence="1">Uncharacterized protein</fullName>
    </submittedName>
</protein>
<evidence type="ECO:0000313" key="1">
    <source>
        <dbReference type="EMBL" id="KAJ2977821.1"/>
    </source>
</evidence>
<keyword evidence="2" id="KW-1185">Reference proteome</keyword>
<comment type="caution">
    <text evidence="1">The sequence shown here is derived from an EMBL/GenBank/DDBJ whole genome shotgun (WGS) entry which is preliminary data.</text>
</comment>
<reference evidence="1" key="1">
    <citation type="submission" date="2022-08" db="EMBL/GenBank/DDBJ databases">
        <title>Genome Sequence of Lecanicillium fungicola.</title>
        <authorList>
            <person name="Buettner E."/>
        </authorList>
    </citation>
    <scope>NUCLEOTIDE SEQUENCE</scope>
    <source>
        <strain evidence="1">Babe33</strain>
    </source>
</reference>
<proteinExistence type="predicted"/>
<accession>A0ACC1NG51</accession>
<evidence type="ECO:0000313" key="2">
    <source>
        <dbReference type="Proteomes" id="UP001143910"/>
    </source>
</evidence>
<name>A0ACC1NG51_9HYPO</name>